<dbReference type="CDD" id="cd00146">
    <property type="entry name" value="PKD"/>
    <property type="match status" value="1"/>
</dbReference>
<protein>
    <recommendedName>
        <fullName evidence="2">PKD domain-containing protein</fullName>
    </recommendedName>
</protein>
<evidence type="ECO:0000256" key="1">
    <source>
        <dbReference type="SAM" id="SignalP"/>
    </source>
</evidence>
<feature type="domain" description="PKD" evidence="2">
    <location>
        <begin position="61"/>
        <end position="95"/>
    </location>
</feature>
<evidence type="ECO:0000313" key="3">
    <source>
        <dbReference type="EMBL" id="MDR7306280.1"/>
    </source>
</evidence>
<dbReference type="InterPro" id="IPR000601">
    <property type="entry name" value="PKD_dom"/>
</dbReference>
<comment type="caution">
    <text evidence="3">The sequence shown here is derived from an EMBL/GenBank/DDBJ whole genome shotgun (WGS) entry which is preliminary data.</text>
</comment>
<feature type="signal peptide" evidence="1">
    <location>
        <begin position="1"/>
        <end position="22"/>
    </location>
</feature>
<dbReference type="Gene3D" id="2.60.40.10">
    <property type="entry name" value="Immunoglobulins"/>
    <property type="match status" value="1"/>
</dbReference>
<name>A0ABU1ZN13_9BURK</name>
<organism evidence="3 4">
    <name type="scientific">Rhodoferax saidenbachensis</name>
    <dbReference type="NCBI Taxonomy" id="1484693"/>
    <lineage>
        <taxon>Bacteria</taxon>
        <taxon>Pseudomonadati</taxon>
        <taxon>Pseudomonadota</taxon>
        <taxon>Betaproteobacteria</taxon>
        <taxon>Burkholderiales</taxon>
        <taxon>Comamonadaceae</taxon>
        <taxon>Rhodoferax</taxon>
    </lineage>
</organism>
<dbReference type="Proteomes" id="UP001268089">
    <property type="component" value="Unassembled WGS sequence"/>
</dbReference>
<gene>
    <name evidence="3" type="ORF">J2X15_001558</name>
</gene>
<dbReference type="InterPro" id="IPR035986">
    <property type="entry name" value="PKD_dom_sf"/>
</dbReference>
<dbReference type="PROSITE" id="PS51257">
    <property type="entry name" value="PROKAR_LIPOPROTEIN"/>
    <property type="match status" value="1"/>
</dbReference>
<keyword evidence="1" id="KW-0732">Signal</keyword>
<dbReference type="Pfam" id="PF00801">
    <property type="entry name" value="PKD"/>
    <property type="match status" value="1"/>
</dbReference>
<evidence type="ECO:0000313" key="4">
    <source>
        <dbReference type="Proteomes" id="UP001268089"/>
    </source>
</evidence>
<sequence>MRMSTVCAALAAVSCLALSAHAQVLGAITATPTAAKVGEPVTVSATIDVVSANYCGFVVGFGDGAFKDAVSDVSNATPLVLTHTYAKAGAYHVTLGGKNVQNHPNCGGPERAVDITVTGAATPAKPMPLKPADVCAKGWKLSGKLNAKTGTFTCAAKAGTALPAEKPVCKGDLSYFENAKKGQYGCKP</sequence>
<reference evidence="3 4" key="1">
    <citation type="submission" date="2023-07" db="EMBL/GenBank/DDBJ databases">
        <title>Sorghum-associated microbial communities from plants grown in Nebraska, USA.</title>
        <authorList>
            <person name="Schachtman D."/>
        </authorList>
    </citation>
    <scope>NUCLEOTIDE SEQUENCE [LARGE SCALE GENOMIC DNA]</scope>
    <source>
        <strain evidence="3 4">BE308</strain>
    </source>
</reference>
<dbReference type="PROSITE" id="PS50093">
    <property type="entry name" value="PKD"/>
    <property type="match status" value="1"/>
</dbReference>
<dbReference type="InterPro" id="IPR013783">
    <property type="entry name" value="Ig-like_fold"/>
</dbReference>
<evidence type="ECO:0000259" key="2">
    <source>
        <dbReference type="PROSITE" id="PS50093"/>
    </source>
</evidence>
<dbReference type="EMBL" id="JAVDXO010000002">
    <property type="protein sequence ID" value="MDR7306280.1"/>
    <property type="molecule type" value="Genomic_DNA"/>
</dbReference>
<dbReference type="SUPFAM" id="SSF49299">
    <property type="entry name" value="PKD domain"/>
    <property type="match status" value="1"/>
</dbReference>
<dbReference type="RefSeq" id="WP_310341110.1">
    <property type="nucleotide sequence ID" value="NZ_JAVDXO010000002.1"/>
</dbReference>
<keyword evidence="4" id="KW-1185">Reference proteome</keyword>
<feature type="chain" id="PRO_5046392594" description="PKD domain-containing protein" evidence="1">
    <location>
        <begin position="23"/>
        <end position="188"/>
    </location>
</feature>
<accession>A0ABU1ZN13</accession>
<proteinExistence type="predicted"/>